<organism evidence="1 2">
    <name type="scientific">Pararge aegeria aegeria</name>
    <dbReference type="NCBI Taxonomy" id="348720"/>
    <lineage>
        <taxon>Eukaryota</taxon>
        <taxon>Metazoa</taxon>
        <taxon>Ecdysozoa</taxon>
        <taxon>Arthropoda</taxon>
        <taxon>Hexapoda</taxon>
        <taxon>Insecta</taxon>
        <taxon>Pterygota</taxon>
        <taxon>Neoptera</taxon>
        <taxon>Endopterygota</taxon>
        <taxon>Lepidoptera</taxon>
        <taxon>Glossata</taxon>
        <taxon>Ditrysia</taxon>
        <taxon>Papilionoidea</taxon>
        <taxon>Nymphalidae</taxon>
        <taxon>Satyrinae</taxon>
        <taxon>Satyrini</taxon>
        <taxon>Parargina</taxon>
        <taxon>Pararge</taxon>
    </lineage>
</organism>
<comment type="caution">
    <text evidence="1">The sequence shown here is derived from an EMBL/GenBank/DDBJ whole genome shotgun (WGS) entry which is preliminary data.</text>
</comment>
<gene>
    <name evidence="1" type="primary">jg26762</name>
    <name evidence="1" type="ORF">PAEG_LOCUS4446</name>
</gene>
<sequence>QNQTSFLPHLRETSRLEAVVEQLPQTAAKVLQSHHQDPSQDYHRSWCLPTLPQAILSLSYRILPLTIQYGRPHGSLSRVAKNSLLAEAILAIRLSISYDLL</sequence>
<accession>A0A8S4QU85</accession>
<evidence type="ECO:0000313" key="2">
    <source>
        <dbReference type="Proteomes" id="UP000838756"/>
    </source>
</evidence>
<protein>
    <submittedName>
        <fullName evidence="1">Jg26762 protein</fullName>
    </submittedName>
</protein>
<proteinExistence type="predicted"/>
<dbReference type="EMBL" id="CAKXAJ010015323">
    <property type="protein sequence ID" value="CAH2216398.1"/>
    <property type="molecule type" value="Genomic_DNA"/>
</dbReference>
<keyword evidence="2" id="KW-1185">Reference proteome</keyword>
<name>A0A8S4QU85_9NEOP</name>
<evidence type="ECO:0000313" key="1">
    <source>
        <dbReference type="EMBL" id="CAH2216398.1"/>
    </source>
</evidence>
<dbReference type="AlphaFoldDB" id="A0A8S4QU85"/>
<reference evidence="1" key="1">
    <citation type="submission" date="2022-03" db="EMBL/GenBank/DDBJ databases">
        <authorList>
            <person name="Lindestad O."/>
        </authorList>
    </citation>
    <scope>NUCLEOTIDE SEQUENCE</scope>
</reference>
<dbReference type="Proteomes" id="UP000838756">
    <property type="component" value="Unassembled WGS sequence"/>
</dbReference>
<feature type="non-terminal residue" evidence="1">
    <location>
        <position position="1"/>
    </location>
</feature>